<keyword evidence="5" id="KW-1185">Reference proteome</keyword>
<dbReference type="InterPro" id="IPR002035">
    <property type="entry name" value="VWF_A"/>
</dbReference>
<dbReference type="Proteomes" id="UP000242188">
    <property type="component" value="Unassembled WGS sequence"/>
</dbReference>
<dbReference type="Pfam" id="PF02825">
    <property type="entry name" value="WWE"/>
    <property type="match status" value="1"/>
</dbReference>
<reference evidence="4 5" key="1">
    <citation type="journal article" date="2017" name="Nat. Ecol. Evol.">
        <title>Scallop genome provides insights into evolution of bilaterian karyotype and development.</title>
        <authorList>
            <person name="Wang S."/>
            <person name="Zhang J."/>
            <person name="Jiao W."/>
            <person name="Li J."/>
            <person name="Xun X."/>
            <person name="Sun Y."/>
            <person name="Guo X."/>
            <person name="Huan P."/>
            <person name="Dong B."/>
            <person name="Zhang L."/>
            <person name="Hu X."/>
            <person name="Sun X."/>
            <person name="Wang J."/>
            <person name="Zhao C."/>
            <person name="Wang Y."/>
            <person name="Wang D."/>
            <person name="Huang X."/>
            <person name="Wang R."/>
            <person name="Lv J."/>
            <person name="Li Y."/>
            <person name="Zhang Z."/>
            <person name="Liu B."/>
            <person name="Lu W."/>
            <person name="Hui Y."/>
            <person name="Liang J."/>
            <person name="Zhou Z."/>
            <person name="Hou R."/>
            <person name="Li X."/>
            <person name="Liu Y."/>
            <person name="Li H."/>
            <person name="Ning X."/>
            <person name="Lin Y."/>
            <person name="Zhao L."/>
            <person name="Xing Q."/>
            <person name="Dou J."/>
            <person name="Li Y."/>
            <person name="Mao J."/>
            <person name="Guo H."/>
            <person name="Dou H."/>
            <person name="Li T."/>
            <person name="Mu C."/>
            <person name="Jiang W."/>
            <person name="Fu Q."/>
            <person name="Fu X."/>
            <person name="Miao Y."/>
            <person name="Liu J."/>
            <person name="Yu Q."/>
            <person name="Li R."/>
            <person name="Liao H."/>
            <person name="Li X."/>
            <person name="Kong Y."/>
            <person name="Jiang Z."/>
            <person name="Chourrout D."/>
            <person name="Li R."/>
            <person name="Bao Z."/>
        </authorList>
    </citation>
    <scope>NUCLEOTIDE SEQUENCE [LARGE SCALE GENOMIC DNA]</scope>
    <source>
        <strain evidence="4 5">PY_sf001</strain>
    </source>
</reference>
<dbReference type="Pfam" id="PF00092">
    <property type="entry name" value="VWA"/>
    <property type="match status" value="1"/>
</dbReference>
<evidence type="ECO:0000313" key="5">
    <source>
        <dbReference type="Proteomes" id="UP000242188"/>
    </source>
</evidence>
<dbReference type="PROSITE" id="PS50918">
    <property type="entry name" value="WWE"/>
    <property type="match status" value="1"/>
</dbReference>
<evidence type="ECO:0008006" key="6">
    <source>
        <dbReference type="Google" id="ProtNLM"/>
    </source>
</evidence>
<dbReference type="SUPFAM" id="SSF117839">
    <property type="entry name" value="WWE domain"/>
    <property type="match status" value="1"/>
</dbReference>
<dbReference type="GO" id="GO:0004842">
    <property type="term" value="F:ubiquitin-protein transferase activity"/>
    <property type="evidence" value="ECO:0007669"/>
    <property type="project" value="InterPro"/>
</dbReference>
<dbReference type="PANTHER" id="PTHR24020">
    <property type="entry name" value="COLLAGEN ALPHA"/>
    <property type="match status" value="1"/>
</dbReference>
<dbReference type="AlphaFoldDB" id="A0A210QZ27"/>
<organism evidence="4 5">
    <name type="scientific">Mizuhopecten yessoensis</name>
    <name type="common">Japanese scallop</name>
    <name type="synonym">Patinopecten yessoensis</name>
    <dbReference type="NCBI Taxonomy" id="6573"/>
    <lineage>
        <taxon>Eukaryota</taxon>
        <taxon>Metazoa</taxon>
        <taxon>Spiralia</taxon>
        <taxon>Lophotrochozoa</taxon>
        <taxon>Mollusca</taxon>
        <taxon>Bivalvia</taxon>
        <taxon>Autobranchia</taxon>
        <taxon>Pteriomorphia</taxon>
        <taxon>Pectinida</taxon>
        <taxon>Pectinoidea</taxon>
        <taxon>Pectinidae</taxon>
        <taxon>Mizuhopecten</taxon>
    </lineage>
</organism>
<feature type="compositionally biased region" description="Basic and acidic residues" evidence="1">
    <location>
        <begin position="402"/>
        <end position="427"/>
    </location>
</feature>
<dbReference type="InterPro" id="IPR004170">
    <property type="entry name" value="WWE_dom"/>
</dbReference>
<name>A0A210QZ27_MIZYE</name>
<dbReference type="Gene3D" id="2.30.30.40">
    <property type="entry name" value="SH3 Domains"/>
    <property type="match status" value="1"/>
</dbReference>
<feature type="domain" description="VWFA" evidence="2">
    <location>
        <begin position="671"/>
        <end position="870"/>
    </location>
</feature>
<dbReference type="InterPro" id="IPR050525">
    <property type="entry name" value="ECM_Assembly_Org"/>
</dbReference>
<dbReference type="InterPro" id="IPR036465">
    <property type="entry name" value="vWFA_dom_sf"/>
</dbReference>
<dbReference type="SMART" id="SM00327">
    <property type="entry name" value="VWA"/>
    <property type="match status" value="1"/>
</dbReference>
<feature type="region of interest" description="Disordered" evidence="1">
    <location>
        <begin position="1"/>
        <end position="21"/>
    </location>
</feature>
<feature type="region of interest" description="Disordered" evidence="1">
    <location>
        <begin position="328"/>
        <end position="430"/>
    </location>
</feature>
<feature type="domain" description="WWE" evidence="3">
    <location>
        <begin position="1063"/>
        <end position="1143"/>
    </location>
</feature>
<dbReference type="PROSITE" id="PS50234">
    <property type="entry name" value="VWFA"/>
    <property type="match status" value="1"/>
</dbReference>
<feature type="compositionally biased region" description="Basic and acidic residues" evidence="1">
    <location>
        <begin position="12"/>
        <end position="21"/>
    </location>
</feature>
<dbReference type="InterPro" id="IPR037252">
    <property type="entry name" value="Mib_Herc2_sf"/>
</dbReference>
<sequence>MAEDPINFPHGNEPKAEGHSPEETVHVMIGDTIMELTPDPYIKLGEIGMWYKELVITYSSEPSSSSKKFLKSNKRFTSDKSLIRIIWENMRRKYNAFLKHINTERKTLRFSVLTDVDFKRLKEKATFSMDELQTDMLKDTCLDGFVLKEIADAGSLPESACTDSGLETDSMKKSSCSAGVFNLYTDSTFMKGIKNDLSDIKQSILNLHTCSCINERRYRRTSRQKIFGERSHFLKYTRRQMSNEIRGHFSTSTDEDNLEMPNDSENFGLADQWFAPRPDQPGQPTSNSYIPVKNRNHCHTKYSFSRFQLQETPSCHIPPFEYETYKLGHRRKESTGSNDDDVEGKCLKRTLIKQMSTKTKRKQDQSKRKNKVQGHPDGSSRSHDSSSPVSRSGVKVLNPRPAKTEQEQRYTEKRIADRESPQNKPKEGTAMGLNHAISQNQLACQTPTVEPQQDLLLKTDKRQKADKDLAIKDQHGQVDAKDRTRYVDDELLLEKTISMMEQRGDVDLETDGITDPSLLSRIFNRKKQDVTNDTENPETVKTEQDDVVIAETAPHHGEQGTRIAVSPQELDRDGSEVSCSTSLTESRVTDTTGSADVCDLEVDTDGSVRTITPEDLEWSLESDNSYVPGLDAEKMLRRVGLDTNASLIELLNKNKKSIENSSQEAKGNGIDTVLLVDASSSMGEKSFEQMKSACHSIVEFVETVAAEKNIEENLALVVFGRNPMILQHLTMDYRKLYDKIENIEPGGSSPMCLGTLLSMMELHLRGGTTSIARYQIPPRVIILTDGRPTDDSRFQHQEIEFAVKSPTVKENVLLAMDDMRHHGYKVVCIPVGQAINRTFMADMVGHADGSIVEMDDLSSIKKHFLLHYTIAKVIGVSRDTGFENQYQEVIGRETAGLVPSSFDGVSFTEADVTMITTELEKSEELNDIEYPDLNLPPIGSRVSIPADFMSSHSGDSKEYGTVIQQKSTGTIKVEWDAGMFSFLDYSTEKMNLNLDIVQEPRRLSKGSLIEVGVEVIKVPTAAEIKSDTVRGRVFLTTNNGYVKVRWDDGTLGRYRYGADATFELHIVLESYAFNEYVWQYQGEAGKWITYPLDNQQKLESAFMKRSKTATTRTTRSSGRIIFADMTEIHTQGDDVGGKRPVRRITVAEMKTNFV</sequence>
<evidence type="ECO:0000259" key="2">
    <source>
        <dbReference type="PROSITE" id="PS50234"/>
    </source>
</evidence>
<feature type="compositionally biased region" description="Low complexity" evidence="1">
    <location>
        <begin position="385"/>
        <end position="394"/>
    </location>
</feature>
<dbReference type="GO" id="GO:0046872">
    <property type="term" value="F:metal ion binding"/>
    <property type="evidence" value="ECO:0007669"/>
    <property type="project" value="InterPro"/>
</dbReference>
<comment type="caution">
    <text evidence="4">The sequence shown here is derived from an EMBL/GenBank/DDBJ whole genome shotgun (WGS) entry which is preliminary data.</text>
</comment>
<dbReference type="Gene3D" id="3.40.50.410">
    <property type="entry name" value="von Willebrand factor, type A domain"/>
    <property type="match status" value="1"/>
</dbReference>
<protein>
    <recommendedName>
        <fullName evidence="6">VWFA domain-containing protein</fullName>
    </recommendedName>
</protein>
<evidence type="ECO:0000313" key="4">
    <source>
        <dbReference type="EMBL" id="OWF54033.1"/>
    </source>
</evidence>
<dbReference type="EMBL" id="NEDP02001165">
    <property type="protein sequence ID" value="OWF54033.1"/>
    <property type="molecule type" value="Genomic_DNA"/>
</dbReference>
<dbReference type="CDD" id="cd00198">
    <property type="entry name" value="vWFA"/>
    <property type="match status" value="1"/>
</dbReference>
<dbReference type="Gene3D" id="3.30.720.50">
    <property type="match status" value="1"/>
</dbReference>
<gene>
    <name evidence="4" type="ORF">KP79_PYT15288</name>
</gene>
<proteinExistence type="predicted"/>
<dbReference type="InterPro" id="IPR037197">
    <property type="entry name" value="WWE_dom_sf"/>
</dbReference>
<evidence type="ECO:0000256" key="1">
    <source>
        <dbReference type="SAM" id="MobiDB-lite"/>
    </source>
</evidence>
<dbReference type="SUPFAM" id="SSF53300">
    <property type="entry name" value="vWA-like"/>
    <property type="match status" value="1"/>
</dbReference>
<dbReference type="OrthoDB" id="6153315at2759"/>
<accession>A0A210QZ27</accession>
<evidence type="ECO:0000259" key="3">
    <source>
        <dbReference type="PROSITE" id="PS50918"/>
    </source>
</evidence>
<dbReference type="SUPFAM" id="SSF159034">
    <property type="entry name" value="Mib/herc2 domain-like"/>
    <property type="match status" value="1"/>
</dbReference>